<gene>
    <name evidence="2" type="ORF">S06H3_09277</name>
</gene>
<organism evidence="2">
    <name type="scientific">marine sediment metagenome</name>
    <dbReference type="NCBI Taxonomy" id="412755"/>
    <lineage>
        <taxon>unclassified sequences</taxon>
        <taxon>metagenomes</taxon>
        <taxon>ecological metagenomes</taxon>
    </lineage>
</organism>
<feature type="domain" description="RapZ C-terminal" evidence="1">
    <location>
        <begin position="1"/>
        <end position="44"/>
    </location>
</feature>
<comment type="caution">
    <text evidence="2">The sequence shown here is derived from an EMBL/GenBank/DDBJ whole genome shotgun (WGS) entry which is preliminary data.</text>
</comment>
<name>X1N8P5_9ZZZZ</name>
<dbReference type="EMBL" id="BARV01004056">
    <property type="protein sequence ID" value="GAI14984.1"/>
    <property type="molecule type" value="Genomic_DNA"/>
</dbReference>
<feature type="non-terminal residue" evidence="2">
    <location>
        <position position="1"/>
    </location>
</feature>
<dbReference type="PANTHER" id="PTHR30448:SF0">
    <property type="entry name" value="RNASE ADAPTER PROTEIN RAPZ"/>
    <property type="match status" value="1"/>
</dbReference>
<dbReference type="InterPro" id="IPR053931">
    <property type="entry name" value="RapZ_C"/>
</dbReference>
<dbReference type="Pfam" id="PF22740">
    <property type="entry name" value="PapZ_C"/>
    <property type="match status" value="1"/>
</dbReference>
<proteinExistence type="predicted"/>
<dbReference type="AlphaFoldDB" id="X1N8P5"/>
<protein>
    <recommendedName>
        <fullName evidence="1">RapZ C-terminal domain-containing protein</fullName>
    </recommendedName>
</protein>
<evidence type="ECO:0000313" key="2">
    <source>
        <dbReference type="EMBL" id="GAI14984.1"/>
    </source>
</evidence>
<dbReference type="InterPro" id="IPR005337">
    <property type="entry name" value="RapZ-like"/>
</dbReference>
<evidence type="ECO:0000259" key="1">
    <source>
        <dbReference type="Pfam" id="PF22740"/>
    </source>
</evidence>
<dbReference type="PANTHER" id="PTHR30448">
    <property type="entry name" value="RNASE ADAPTER PROTEIN RAPZ"/>
    <property type="match status" value="1"/>
</dbReference>
<sequence>GKNYLKIAIGCTGGRHRSVVIVREIFNFLKEKGYETTINHRELK</sequence>
<accession>X1N8P5</accession>
<dbReference type="GO" id="GO:0005524">
    <property type="term" value="F:ATP binding"/>
    <property type="evidence" value="ECO:0007669"/>
    <property type="project" value="InterPro"/>
</dbReference>
<reference evidence="2" key="1">
    <citation type="journal article" date="2014" name="Front. Microbiol.">
        <title>High frequency of phylogenetically diverse reductive dehalogenase-homologous genes in deep subseafloor sedimentary metagenomes.</title>
        <authorList>
            <person name="Kawai M."/>
            <person name="Futagami T."/>
            <person name="Toyoda A."/>
            <person name="Takaki Y."/>
            <person name="Nishi S."/>
            <person name="Hori S."/>
            <person name="Arai W."/>
            <person name="Tsubouchi T."/>
            <person name="Morono Y."/>
            <person name="Uchiyama I."/>
            <person name="Ito T."/>
            <person name="Fujiyama A."/>
            <person name="Inagaki F."/>
            <person name="Takami H."/>
        </authorList>
    </citation>
    <scope>NUCLEOTIDE SEQUENCE</scope>
    <source>
        <strain evidence="2">Expedition CK06-06</strain>
    </source>
</reference>